<dbReference type="InterPro" id="IPR038499">
    <property type="entry name" value="BRO1_sf"/>
</dbReference>
<comment type="caution">
    <text evidence="8">The sequence shown here is derived from an EMBL/GenBank/DDBJ whole genome shotgun (WGS) entry which is preliminary data.</text>
</comment>
<feature type="compositionally biased region" description="Polar residues" evidence="6">
    <location>
        <begin position="1151"/>
        <end position="1161"/>
    </location>
</feature>
<feature type="compositionally biased region" description="Low complexity" evidence="6">
    <location>
        <begin position="884"/>
        <end position="903"/>
    </location>
</feature>
<keyword evidence="9" id="KW-1185">Reference proteome</keyword>
<evidence type="ECO:0000256" key="4">
    <source>
        <dbReference type="ARBA" id="ARBA00022753"/>
    </source>
</evidence>
<dbReference type="PANTHER" id="PTHR23030">
    <property type="entry name" value="PCD6 INTERACTING PROTEIN-RELATED"/>
    <property type="match status" value="1"/>
</dbReference>
<accession>A0ABQ8EZU5</accession>
<evidence type="ECO:0000313" key="8">
    <source>
        <dbReference type="EMBL" id="KAH6589562.1"/>
    </source>
</evidence>
<feature type="region of interest" description="Disordered" evidence="6">
    <location>
        <begin position="1069"/>
        <end position="1236"/>
    </location>
</feature>
<reference evidence="8 9" key="1">
    <citation type="submission" date="2021-02" db="EMBL/GenBank/DDBJ databases">
        <title>Variation within the Batrachochytrium salamandrivorans European outbreak.</title>
        <authorList>
            <person name="Kelly M."/>
            <person name="Pasmans F."/>
            <person name="Shea T.P."/>
            <person name="Munoz J.F."/>
            <person name="Carranza S."/>
            <person name="Cuomo C.A."/>
            <person name="Martel A."/>
        </authorList>
    </citation>
    <scope>NUCLEOTIDE SEQUENCE [LARGE SCALE GENOMIC DNA]</scope>
    <source>
        <strain evidence="8 9">AMFP18/2</strain>
    </source>
</reference>
<name>A0ABQ8EZU5_9FUNG</name>
<feature type="region of interest" description="Disordered" evidence="6">
    <location>
        <begin position="883"/>
        <end position="1039"/>
    </location>
</feature>
<dbReference type="PANTHER" id="PTHR23030:SF30">
    <property type="entry name" value="TYROSINE-PROTEIN PHOSPHATASE NON-RECEPTOR TYPE 23"/>
    <property type="match status" value="1"/>
</dbReference>
<evidence type="ECO:0000256" key="5">
    <source>
        <dbReference type="ARBA" id="ARBA00041284"/>
    </source>
</evidence>
<feature type="compositionally biased region" description="Low complexity" evidence="6">
    <location>
        <begin position="998"/>
        <end position="1020"/>
    </location>
</feature>
<feature type="compositionally biased region" description="Polar residues" evidence="6">
    <location>
        <begin position="1206"/>
        <end position="1215"/>
    </location>
</feature>
<feature type="compositionally biased region" description="Polar residues" evidence="6">
    <location>
        <begin position="850"/>
        <end position="861"/>
    </location>
</feature>
<feature type="compositionally biased region" description="Low complexity" evidence="6">
    <location>
        <begin position="1188"/>
        <end position="1205"/>
    </location>
</feature>
<evidence type="ECO:0000256" key="1">
    <source>
        <dbReference type="ARBA" id="ARBA00004177"/>
    </source>
</evidence>
<dbReference type="InterPro" id="IPR004328">
    <property type="entry name" value="BRO1_dom"/>
</dbReference>
<dbReference type="InterPro" id="IPR025304">
    <property type="entry name" value="ALIX_V_dom"/>
</dbReference>
<evidence type="ECO:0000259" key="7">
    <source>
        <dbReference type="PROSITE" id="PS51180"/>
    </source>
</evidence>
<dbReference type="PROSITE" id="PS51180">
    <property type="entry name" value="BRO1"/>
    <property type="match status" value="1"/>
</dbReference>
<comment type="subcellular location">
    <subcellularLocation>
        <location evidence="2">Cytoplasm</location>
    </subcellularLocation>
    <subcellularLocation>
        <location evidence="1">Endosome</location>
    </subcellularLocation>
</comment>
<evidence type="ECO:0000256" key="3">
    <source>
        <dbReference type="ARBA" id="ARBA00022490"/>
    </source>
</evidence>
<dbReference type="Pfam" id="PF13949">
    <property type="entry name" value="ALIX_LYPXL_bnd"/>
    <property type="match status" value="1"/>
</dbReference>
<dbReference type="SMART" id="SM01041">
    <property type="entry name" value="BRO1"/>
    <property type="match status" value="1"/>
</dbReference>
<dbReference type="EMBL" id="JAFCIX010000447">
    <property type="protein sequence ID" value="KAH6589562.1"/>
    <property type="molecule type" value="Genomic_DNA"/>
</dbReference>
<sequence>MSLYSSLSSSTNSGSDSSTFNPHGLFQAPLLHISTKHTDDVDFAPPFRQYIQSAYQDDPDKHAAAIAALNRARQDIRGAGKDIPGRDILYRYYGQLELLDLRFPVDGRNVKLLFNWYDAFTSKQVSQYSIAYEKASVIFNIGATCSSIGALQNRFEISGLKTAFNYFQAAAGLFQYINDNFLHPPSVDMSRDSVKCLSELMLGQAQECFIEKVLVEKKRGALVAKLSAQVALIYSGVVDGFLALSLKGQFDKSWIDLIRIKSNHFQALAHYHKSIQMEMENQYGDLAAHSVAADTIAKDNLKLVTLFVNNYPSFSVSKESNSTSVSSSGTKTSDAVAVADMVKSFAKTVAQRMQVSLKDNELIYHASIPDIDALAPIDKLNAVKTIPFVDLCANGRADISQIIGPDLFHALIPLSVHESASLYSEEKAKVLRGEQERARNADADLQATFDSLNMVPTLDRLKRFLKSDLGSVPIVKLSDVLKDASAMLLREEQGSNKIDYLVNMVDESKTKSSGVLSEVSLLLDKEQHECENKRVKYMDQWTMEPSFKLATSYRQEIREYHESLDKANETDKGLKKRITDTSAFVELFSRPYTEVESHFSKAISNAAGLATSTAPADRQAEKQISLLDERVDGIPTADGLGVLGEQIVIEKIDGILNRLRVLKKSRGDLVEELKKKLHDDDVSSLLLLNKGREQQIFQTELLKFRPIQSKLDGNLESHNVLLKDMTSEFTKLLRSSRGMRVLDARERARSDLVAEWSRQFGIYKEVKGGLTKGVEFYNDLAERVNGLRDKVVGFVNSRSSQAAALVATIESTQAERGQVALKEQLRLLSVSSASSASGPNVSPAMAAAMPSQQSTSGLTNSPIVSLPTEAYPANLQKQQYQAIQQSPMGLQPQLQQQSTQIQQSAHAFIGTNNNANPPMGIPPVHAAHSSPYGVQPSYTTTASPSQFHQQPQPQQQQQPYQLQEKQHQYPTQQTAPGYNMPGQQLQYSSLSRPPPSSFLPYQQQPSPPSLYQTYASSPAVNLPPPVAPPKLSQPYAPVSEHHSLPRSIAPAMPYGDVSGMTASGYVYSGPSTISTDGPSPYQQQQPYNHQQQQQLQQPYHQQQQLQQQPYQQQQQQQQLQQQPYQQHNAISPHLQSQYHSHASSSALHQQTSIPSTMSMPAQSPYPPQQQQQQQQAFTGAYLPNQASQGGPAIPYGGYPQQQQQGLSTMPATSGNLYGAAPNIPGLNAQHPPSLLD</sequence>
<evidence type="ECO:0000256" key="6">
    <source>
        <dbReference type="SAM" id="MobiDB-lite"/>
    </source>
</evidence>
<dbReference type="Pfam" id="PF03097">
    <property type="entry name" value="BRO1"/>
    <property type="match status" value="1"/>
</dbReference>
<keyword evidence="3" id="KW-0963">Cytoplasm</keyword>
<proteinExistence type="predicted"/>
<gene>
    <name evidence="8" type="ORF">BASA50_009973</name>
</gene>
<dbReference type="Gene3D" id="1.20.120.560">
    <property type="entry name" value="alix/aip1 in complex with the ypdl late domain"/>
    <property type="match status" value="1"/>
</dbReference>
<feature type="region of interest" description="Disordered" evidence="6">
    <location>
        <begin position="833"/>
        <end position="861"/>
    </location>
</feature>
<protein>
    <recommendedName>
        <fullName evidence="5">BRO domain-containing protein 1</fullName>
    </recommendedName>
</protein>
<dbReference type="Gene3D" id="1.20.140.50">
    <property type="entry name" value="alix/aip1 like domains"/>
    <property type="match status" value="1"/>
</dbReference>
<feature type="domain" description="BRO1" evidence="7">
    <location>
        <begin position="24"/>
        <end position="445"/>
    </location>
</feature>
<keyword evidence="4" id="KW-0967">Endosome</keyword>
<organism evidence="8 9">
    <name type="scientific">Batrachochytrium salamandrivorans</name>
    <dbReference type="NCBI Taxonomy" id="1357716"/>
    <lineage>
        <taxon>Eukaryota</taxon>
        <taxon>Fungi</taxon>
        <taxon>Fungi incertae sedis</taxon>
        <taxon>Chytridiomycota</taxon>
        <taxon>Chytridiomycota incertae sedis</taxon>
        <taxon>Chytridiomycetes</taxon>
        <taxon>Rhizophydiales</taxon>
        <taxon>Rhizophydiales incertae sedis</taxon>
        <taxon>Batrachochytrium</taxon>
    </lineage>
</organism>
<feature type="compositionally biased region" description="Low complexity" evidence="6">
    <location>
        <begin position="944"/>
        <end position="963"/>
    </location>
</feature>
<feature type="compositionally biased region" description="Low complexity" evidence="6">
    <location>
        <begin position="1080"/>
        <end position="1150"/>
    </location>
</feature>
<dbReference type="Gene3D" id="1.25.40.280">
    <property type="entry name" value="alix/aip1 like domains"/>
    <property type="match status" value="1"/>
</dbReference>
<evidence type="ECO:0000313" key="9">
    <source>
        <dbReference type="Proteomes" id="UP001648503"/>
    </source>
</evidence>
<evidence type="ECO:0000256" key="2">
    <source>
        <dbReference type="ARBA" id="ARBA00004496"/>
    </source>
</evidence>
<feature type="compositionally biased region" description="Low complexity" evidence="6">
    <location>
        <begin position="833"/>
        <end position="844"/>
    </location>
</feature>
<dbReference type="Proteomes" id="UP001648503">
    <property type="component" value="Unassembled WGS sequence"/>
</dbReference>